<organism evidence="5 6">
    <name type="scientific">Neglectibacter timonensis</name>
    <dbReference type="NCBI Taxonomy" id="1776382"/>
    <lineage>
        <taxon>Bacteria</taxon>
        <taxon>Bacillati</taxon>
        <taxon>Bacillota</taxon>
        <taxon>Clostridia</taxon>
        <taxon>Eubacteriales</taxon>
        <taxon>Oscillospiraceae</taxon>
        <taxon>Neglectibacter</taxon>
    </lineage>
</organism>
<dbReference type="SMART" id="SM00448">
    <property type="entry name" value="REC"/>
    <property type="match status" value="1"/>
</dbReference>
<feature type="modified residue" description="4-aspartylphosphate" evidence="3">
    <location>
        <position position="67"/>
    </location>
</feature>
<name>A0ABT1RUM5_9FIRM</name>
<dbReference type="SUPFAM" id="SSF52172">
    <property type="entry name" value="CheY-like"/>
    <property type="match status" value="1"/>
</dbReference>
<evidence type="ECO:0000256" key="1">
    <source>
        <dbReference type="ARBA" id="ARBA00018672"/>
    </source>
</evidence>
<reference evidence="5 6" key="1">
    <citation type="submission" date="2022-06" db="EMBL/GenBank/DDBJ databases">
        <title>Isolation of gut microbiota from human fecal samples.</title>
        <authorList>
            <person name="Pamer E.G."/>
            <person name="Barat B."/>
            <person name="Waligurski E."/>
            <person name="Medina S."/>
            <person name="Paddock L."/>
            <person name="Mostad J."/>
        </authorList>
    </citation>
    <scope>NUCLEOTIDE SEQUENCE [LARGE SCALE GENOMIC DNA]</scope>
    <source>
        <strain evidence="5 6">DFI.9.73</strain>
    </source>
</reference>
<dbReference type="GO" id="GO:0003677">
    <property type="term" value="F:DNA binding"/>
    <property type="evidence" value="ECO:0007669"/>
    <property type="project" value="UniProtKB-KW"/>
</dbReference>
<feature type="domain" description="Response regulatory" evidence="4">
    <location>
        <begin position="10"/>
        <end position="130"/>
    </location>
</feature>
<dbReference type="InterPro" id="IPR007492">
    <property type="entry name" value="LytTR_DNA-bd_dom"/>
</dbReference>
<dbReference type="Proteomes" id="UP001524473">
    <property type="component" value="Unassembled WGS sequence"/>
</dbReference>
<keyword evidence="6" id="KW-1185">Reference proteome</keyword>
<accession>A0ABT1RUM5</accession>
<keyword evidence="5" id="KW-0238">DNA-binding</keyword>
<evidence type="ECO:0000256" key="2">
    <source>
        <dbReference type="ARBA" id="ARBA00024867"/>
    </source>
</evidence>
<evidence type="ECO:0000259" key="4">
    <source>
        <dbReference type="PROSITE" id="PS50110"/>
    </source>
</evidence>
<dbReference type="PANTHER" id="PTHR37299:SF1">
    <property type="entry name" value="STAGE 0 SPORULATION PROTEIN A HOMOLOG"/>
    <property type="match status" value="1"/>
</dbReference>
<comment type="caution">
    <text evidence="5">The sequence shown here is derived from an EMBL/GenBank/DDBJ whole genome shotgun (WGS) entry which is preliminary data.</text>
</comment>
<protein>
    <recommendedName>
        <fullName evidence="1">Stage 0 sporulation protein A homolog</fullName>
    </recommendedName>
</protein>
<dbReference type="InterPro" id="IPR001789">
    <property type="entry name" value="Sig_transdc_resp-reg_receiver"/>
</dbReference>
<dbReference type="Pfam" id="PF04397">
    <property type="entry name" value="LytTR"/>
    <property type="match status" value="1"/>
</dbReference>
<dbReference type="EMBL" id="JANFZH010000001">
    <property type="protein sequence ID" value="MCQ4838376.1"/>
    <property type="molecule type" value="Genomic_DNA"/>
</dbReference>
<dbReference type="InterPro" id="IPR011006">
    <property type="entry name" value="CheY-like_superfamily"/>
</dbReference>
<dbReference type="Gene3D" id="3.40.50.2300">
    <property type="match status" value="1"/>
</dbReference>
<sequence length="253" mass="28596">MHPDNCSMFTIALCDDNLKENEKLSGLIENYCESHPGIVSGFQSFSSPTELLDVVENKMGFDVYLLDILMPDLTGIEVAQRLRAKSQESFIVFLTFSEDFALEAFRVGALQYLVKPIEKEELFAVLDRALTLAERRAPKTILINTVQGKERIPLSSIVFVECRNHILSYHLSDGRALTGRTIRTSFEVAMGVLLAERNFIHPHKSFIINADYVERLTAQTFLMAGGFEVPITKSRYAQARSKYLQYFDLSPGN</sequence>
<dbReference type="Pfam" id="PF00072">
    <property type="entry name" value="Response_reg"/>
    <property type="match status" value="1"/>
</dbReference>
<dbReference type="InterPro" id="IPR046947">
    <property type="entry name" value="LytR-like"/>
</dbReference>
<evidence type="ECO:0000256" key="3">
    <source>
        <dbReference type="PROSITE-ProRule" id="PRU00169"/>
    </source>
</evidence>
<dbReference type="Gene3D" id="2.40.50.1020">
    <property type="entry name" value="LytTr DNA-binding domain"/>
    <property type="match status" value="1"/>
</dbReference>
<dbReference type="SMART" id="SM00850">
    <property type="entry name" value="LytTR"/>
    <property type="match status" value="1"/>
</dbReference>
<dbReference type="PROSITE" id="PS50110">
    <property type="entry name" value="RESPONSE_REGULATORY"/>
    <property type="match status" value="1"/>
</dbReference>
<evidence type="ECO:0000313" key="5">
    <source>
        <dbReference type="EMBL" id="MCQ4838376.1"/>
    </source>
</evidence>
<keyword evidence="3" id="KW-0597">Phosphoprotein</keyword>
<dbReference type="PANTHER" id="PTHR37299">
    <property type="entry name" value="TRANSCRIPTIONAL REGULATOR-RELATED"/>
    <property type="match status" value="1"/>
</dbReference>
<proteinExistence type="predicted"/>
<evidence type="ECO:0000313" key="6">
    <source>
        <dbReference type="Proteomes" id="UP001524473"/>
    </source>
</evidence>
<comment type="function">
    <text evidence="2">May play the central regulatory role in sporulation. It may be an element of the effector pathway responsible for the activation of sporulation genes in response to nutritional stress. Spo0A may act in concert with spo0H (a sigma factor) to control the expression of some genes that are critical to the sporulation process.</text>
</comment>
<dbReference type="RefSeq" id="WP_412448442.1">
    <property type="nucleotide sequence ID" value="NZ_JBKWYM010000002.1"/>
</dbReference>
<gene>
    <name evidence="5" type="ORF">NE695_00430</name>
</gene>